<dbReference type="Proteomes" id="UP000053766">
    <property type="component" value="Unassembled WGS sequence"/>
</dbReference>
<comment type="similarity">
    <text evidence="1">Belongs to the carotenoid/retinoid oxidoreductase family.</text>
</comment>
<name>A0A0D8Y642_DICVI</name>
<dbReference type="AlphaFoldDB" id="A0A0D8Y642"/>
<dbReference type="EMBL" id="KN716216">
    <property type="protein sequence ID" value="KJH50051.1"/>
    <property type="molecule type" value="Genomic_DNA"/>
</dbReference>
<reference evidence="3" key="2">
    <citation type="journal article" date="2016" name="Sci. Rep.">
        <title>Dictyocaulus viviparus genome, variome and transcriptome elucidate lungworm biology and support future intervention.</title>
        <authorList>
            <person name="McNulty S.N."/>
            <person name="Strube C."/>
            <person name="Rosa B.A."/>
            <person name="Martin J.C."/>
            <person name="Tyagi R."/>
            <person name="Choi Y.J."/>
            <person name="Wang Q."/>
            <person name="Hallsworth Pepin K."/>
            <person name="Zhang X."/>
            <person name="Ozersky P."/>
            <person name="Wilson R.K."/>
            <person name="Sternberg P.W."/>
            <person name="Gasser R.B."/>
            <person name="Mitreva M."/>
        </authorList>
    </citation>
    <scope>NUCLEOTIDE SEQUENCE [LARGE SCALE GENOMIC DNA]</scope>
    <source>
        <strain evidence="3">HannoverDv2000</strain>
    </source>
</reference>
<dbReference type="OrthoDB" id="7777654at2759"/>
<keyword evidence="3" id="KW-1185">Reference proteome</keyword>
<dbReference type="PANTHER" id="PTHR10668:SF103">
    <property type="entry name" value="PYRIDINE NUCLEOTIDE-DISULFIDE OXIDOREDUCTASE DOMAIN-CONTAINING PROTEIN 2"/>
    <property type="match status" value="1"/>
</dbReference>
<gene>
    <name evidence="2" type="ORF">DICVIV_03772</name>
</gene>
<accession>A0A0D8Y642</accession>
<sequence length="165" mass="19148">MQAKHELSDLTPEFLNAVRSIDYISPVTKINVAVRELPSFLCSPNFGKYPMPHHQATIHINCEHIDIIHEASRDFTNGKWSLRPIIEMTIPSSIDRSLVADDSSHVISLFTQYTPYRLTEGLWTSETKHRYVKHGQMDASLFVILKLILLLKRKEFRSSFQFMKF</sequence>
<dbReference type="STRING" id="29172.A0A0D8Y642"/>
<proteinExistence type="inferred from homology"/>
<evidence type="ECO:0000313" key="2">
    <source>
        <dbReference type="EMBL" id="KJH50051.1"/>
    </source>
</evidence>
<protein>
    <submittedName>
        <fullName evidence="2">Uncharacterized protein</fullName>
    </submittedName>
</protein>
<evidence type="ECO:0000256" key="1">
    <source>
        <dbReference type="ARBA" id="ARBA00006046"/>
    </source>
</evidence>
<organism evidence="2 3">
    <name type="scientific">Dictyocaulus viviparus</name>
    <name type="common">Bovine lungworm</name>
    <dbReference type="NCBI Taxonomy" id="29172"/>
    <lineage>
        <taxon>Eukaryota</taxon>
        <taxon>Metazoa</taxon>
        <taxon>Ecdysozoa</taxon>
        <taxon>Nematoda</taxon>
        <taxon>Chromadorea</taxon>
        <taxon>Rhabditida</taxon>
        <taxon>Rhabditina</taxon>
        <taxon>Rhabditomorpha</taxon>
        <taxon>Strongyloidea</taxon>
        <taxon>Metastrongylidae</taxon>
        <taxon>Dictyocaulus</taxon>
    </lineage>
</organism>
<dbReference type="PANTHER" id="PTHR10668">
    <property type="entry name" value="PHYTOENE DEHYDROGENASE"/>
    <property type="match status" value="1"/>
</dbReference>
<reference evidence="2 3" key="1">
    <citation type="submission" date="2013-11" db="EMBL/GenBank/DDBJ databases">
        <title>Draft genome of the bovine lungworm Dictyocaulus viviparus.</title>
        <authorList>
            <person name="Mitreva M."/>
        </authorList>
    </citation>
    <scope>NUCLEOTIDE SEQUENCE [LARGE SCALE GENOMIC DNA]</scope>
    <source>
        <strain evidence="2 3">HannoverDv2000</strain>
    </source>
</reference>
<evidence type="ECO:0000313" key="3">
    <source>
        <dbReference type="Proteomes" id="UP000053766"/>
    </source>
</evidence>